<keyword evidence="2" id="KW-1185">Reference proteome</keyword>
<evidence type="ECO:0000313" key="2">
    <source>
        <dbReference type="Proteomes" id="UP001055879"/>
    </source>
</evidence>
<dbReference type="Proteomes" id="UP001055879">
    <property type="component" value="Linkage Group LG03"/>
</dbReference>
<sequence length="214" mass="23786">MKRFFNMKPSLFYVSFIFIITSSIASAAEDAVKDATGKKVLNNVPYHIGPVTTAKGGGFKLTDTMNNKKICPFDVVQDPSASNLGDKFTFTLINEKRPPYLLTTHNLGIDSGSLKGPCEKSTFWTIPDAEAKAPDNLITTGGRFEEDITCFQLVEYPKPTNPKVHSYMLQHCPYYCGGAPNICFNVSIYVDKGVRRLASRGTHPFEFVFHKVSK</sequence>
<reference evidence="2" key="1">
    <citation type="journal article" date="2022" name="Mol. Ecol. Resour.">
        <title>The genomes of chicory, endive, great burdock and yacon provide insights into Asteraceae palaeo-polyploidization history and plant inulin production.</title>
        <authorList>
            <person name="Fan W."/>
            <person name="Wang S."/>
            <person name="Wang H."/>
            <person name="Wang A."/>
            <person name="Jiang F."/>
            <person name="Liu H."/>
            <person name="Zhao H."/>
            <person name="Xu D."/>
            <person name="Zhang Y."/>
        </authorList>
    </citation>
    <scope>NUCLEOTIDE SEQUENCE [LARGE SCALE GENOMIC DNA]</scope>
    <source>
        <strain evidence="2">cv. Niubang</strain>
    </source>
</reference>
<accession>A0ACB9DPD8</accession>
<proteinExistence type="predicted"/>
<protein>
    <submittedName>
        <fullName evidence="1">Uncharacterized protein</fullName>
    </submittedName>
</protein>
<organism evidence="1 2">
    <name type="scientific">Arctium lappa</name>
    <name type="common">Greater burdock</name>
    <name type="synonym">Lappa major</name>
    <dbReference type="NCBI Taxonomy" id="4217"/>
    <lineage>
        <taxon>Eukaryota</taxon>
        <taxon>Viridiplantae</taxon>
        <taxon>Streptophyta</taxon>
        <taxon>Embryophyta</taxon>
        <taxon>Tracheophyta</taxon>
        <taxon>Spermatophyta</taxon>
        <taxon>Magnoliopsida</taxon>
        <taxon>eudicotyledons</taxon>
        <taxon>Gunneridae</taxon>
        <taxon>Pentapetalae</taxon>
        <taxon>asterids</taxon>
        <taxon>campanulids</taxon>
        <taxon>Asterales</taxon>
        <taxon>Asteraceae</taxon>
        <taxon>Carduoideae</taxon>
        <taxon>Cardueae</taxon>
        <taxon>Arctiinae</taxon>
        <taxon>Arctium</taxon>
    </lineage>
</organism>
<reference evidence="1 2" key="2">
    <citation type="journal article" date="2022" name="Mol. Ecol. Resour.">
        <title>The genomes of chicory, endive, great burdock and yacon provide insights into Asteraceae paleo-polyploidization history and plant inulin production.</title>
        <authorList>
            <person name="Fan W."/>
            <person name="Wang S."/>
            <person name="Wang H."/>
            <person name="Wang A."/>
            <person name="Jiang F."/>
            <person name="Liu H."/>
            <person name="Zhao H."/>
            <person name="Xu D."/>
            <person name="Zhang Y."/>
        </authorList>
    </citation>
    <scope>NUCLEOTIDE SEQUENCE [LARGE SCALE GENOMIC DNA]</scope>
    <source>
        <strain evidence="2">cv. Niubang</strain>
    </source>
</reference>
<comment type="caution">
    <text evidence="1">The sequence shown here is derived from an EMBL/GenBank/DDBJ whole genome shotgun (WGS) entry which is preliminary data.</text>
</comment>
<evidence type="ECO:0000313" key="1">
    <source>
        <dbReference type="EMBL" id="KAI3748569.1"/>
    </source>
</evidence>
<name>A0ACB9DPD8_ARCLA</name>
<dbReference type="EMBL" id="CM042049">
    <property type="protein sequence ID" value="KAI3748569.1"/>
    <property type="molecule type" value="Genomic_DNA"/>
</dbReference>
<gene>
    <name evidence="1" type="ORF">L6452_11726</name>
</gene>